<feature type="transmembrane region" description="Helical" evidence="1">
    <location>
        <begin position="96"/>
        <end position="113"/>
    </location>
</feature>
<name>A0A6S6T5J7_9BACT</name>
<dbReference type="AlphaFoldDB" id="A0A6S6T5J7"/>
<feature type="transmembrane region" description="Helical" evidence="1">
    <location>
        <begin position="74"/>
        <end position="90"/>
    </location>
</feature>
<dbReference type="EMBL" id="CACVAZ010000117">
    <property type="protein sequence ID" value="CAA6818471.1"/>
    <property type="molecule type" value="Genomic_DNA"/>
</dbReference>
<dbReference type="Pfam" id="PF04304">
    <property type="entry name" value="DUF454"/>
    <property type="match status" value="1"/>
</dbReference>
<accession>A0A6S6T5J7</accession>
<protein>
    <recommendedName>
        <fullName evidence="3">DUF454 domain-containing protein</fullName>
    </recommendedName>
</protein>
<evidence type="ECO:0008006" key="3">
    <source>
        <dbReference type="Google" id="ProtNLM"/>
    </source>
</evidence>
<dbReference type="PIRSF" id="PIRSF016789">
    <property type="entry name" value="DUF454"/>
    <property type="match status" value="1"/>
</dbReference>
<proteinExistence type="predicted"/>
<dbReference type="GO" id="GO:0005886">
    <property type="term" value="C:plasma membrane"/>
    <property type="evidence" value="ECO:0007669"/>
    <property type="project" value="TreeGrafter"/>
</dbReference>
<evidence type="ECO:0000313" key="2">
    <source>
        <dbReference type="EMBL" id="CAA6818471.1"/>
    </source>
</evidence>
<dbReference type="InterPro" id="IPR007401">
    <property type="entry name" value="DUF454"/>
</dbReference>
<feature type="transmembrane region" description="Helical" evidence="1">
    <location>
        <begin position="12"/>
        <end position="39"/>
    </location>
</feature>
<organism evidence="2">
    <name type="scientific">uncultured Sulfurovum sp</name>
    <dbReference type="NCBI Taxonomy" id="269237"/>
    <lineage>
        <taxon>Bacteria</taxon>
        <taxon>Pseudomonadati</taxon>
        <taxon>Campylobacterota</taxon>
        <taxon>Epsilonproteobacteria</taxon>
        <taxon>Campylobacterales</taxon>
        <taxon>Sulfurovaceae</taxon>
        <taxon>Sulfurovum</taxon>
        <taxon>environmental samples</taxon>
    </lineage>
</organism>
<gene>
    <name evidence="2" type="ORF">HELGO_WM5391</name>
</gene>
<keyword evidence="1" id="KW-1133">Transmembrane helix</keyword>
<keyword evidence="1" id="KW-0812">Transmembrane</keyword>
<reference evidence="2" key="1">
    <citation type="submission" date="2020-01" db="EMBL/GenBank/DDBJ databases">
        <authorList>
            <person name="Meier V. D."/>
            <person name="Meier V D."/>
        </authorList>
    </citation>
    <scope>NUCLEOTIDE SEQUENCE</scope>
    <source>
        <strain evidence="2">HLG_WM_MAG_02</strain>
    </source>
</reference>
<dbReference type="PANTHER" id="PTHR35813">
    <property type="entry name" value="INNER MEMBRANE PROTEIN YBAN"/>
    <property type="match status" value="1"/>
</dbReference>
<sequence length="117" mass="13342">MRIIWFTLGGVSLFLAFLGVLLPLLPTVPFLLVSAFFFAKSSEKVHDWLISHKLFGTMIRDWHERGAIALKSKYFATVSIVSVVLISLLFGVKLMVIYLQIFVLSLVLLFIWTRPNN</sequence>
<keyword evidence="1" id="KW-0472">Membrane</keyword>
<dbReference type="PANTHER" id="PTHR35813:SF1">
    <property type="entry name" value="INNER MEMBRANE PROTEIN YBAN"/>
    <property type="match status" value="1"/>
</dbReference>
<evidence type="ECO:0000256" key="1">
    <source>
        <dbReference type="SAM" id="Phobius"/>
    </source>
</evidence>